<dbReference type="InterPro" id="IPR019804">
    <property type="entry name" value="Ras_G-nucl-exch_fac_CS"/>
</dbReference>
<dbReference type="Gene3D" id="3.10.20.90">
    <property type="entry name" value="Phosphatidylinositol 3-kinase Catalytic Subunit, Chain A, domain 1"/>
    <property type="match status" value="1"/>
</dbReference>
<dbReference type="InterPro" id="IPR000651">
    <property type="entry name" value="Ras-like_Gua-exchang_fac_N"/>
</dbReference>
<keyword evidence="4" id="KW-0804">Transcription</keyword>
<dbReference type="GO" id="GO:0005886">
    <property type="term" value="C:plasma membrane"/>
    <property type="evidence" value="ECO:0007669"/>
    <property type="project" value="TreeGrafter"/>
</dbReference>
<dbReference type="SUPFAM" id="SSF54236">
    <property type="entry name" value="Ubiquitin-like"/>
    <property type="match status" value="1"/>
</dbReference>
<dbReference type="PROSITE" id="PS01264">
    <property type="entry name" value="TBOX_2"/>
    <property type="match status" value="1"/>
</dbReference>
<organism evidence="13 14">
    <name type="scientific">Pocillopora meandrina</name>
    <dbReference type="NCBI Taxonomy" id="46732"/>
    <lineage>
        <taxon>Eukaryota</taxon>
        <taxon>Metazoa</taxon>
        <taxon>Cnidaria</taxon>
        <taxon>Anthozoa</taxon>
        <taxon>Hexacorallia</taxon>
        <taxon>Scleractinia</taxon>
        <taxon>Astrocoeniina</taxon>
        <taxon>Pocilloporidae</taxon>
        <taxon>Pocillopora</taxon>
    </lineage>
</organism>
<feature type="region of interest" description="Disordered" evidence="8">
    <location>
        <begin position="258"/>
        <end position="284"/>
    </location>
</feature>
<dbReference type="InterPro" id="IPR029071">
    <property type="entry name" value="Ubiquitin-like_domsf"/>
</dbReference>
<dbReference type="SMART" id="SM00229">
    <property type="entry name" value="RasGEFN"/>
    <property type="match status" value="1"/>
</dbReference>
<dbReference type="PROSITE" id="PS50252">
    <property type="entry name" value="TBOX_3"/>
    <property type="match status" value="1"/>
</dbReference>
<dbReference type="Pfam" id="PF00788">
    <property type="entry name" value="RA"/>
    <property type="match status" value="1"/>
</dbReference>
<dbReference type="CDD" id="cd00155">
    <property type="entry name" value="RasGEF"/>
    <property type="match status" value="1"/>
</dbReference>
<evidence type="ECO:0000259" key="10">
    <source>
        <dbReference type="PROSITE" id="PS50200"/>
    </source>
</evidence>
<dbReference type="Pfam" id="PF00618">
    <property type="entry name" value="RasGEF_N"/>
    <property type="match status" value="1"/>
</dbReference>
<sequence>MAHELSSKSPDQRDKTNTPISTLPIDTCAERVEMHSTRVRTLQLNTDAQDRNLKTKRLFQGSRGKIHTAKRTKMEGEHSTITVRLRNKELWEMFHLEETEMIITKAGRRMFPVPDFFLGGLEPDQYYGCAVEIVAADMNRYRYKTPQGWVPTGKGMQLDQVHCKYLHPNSASLGQYWMAQGALFDKLKLSNHIIPSSDSVVVNSMQKYRLRLVVTKLGMHQCDRWVFNFPETQFITVTSYQNPRMTQLKIDNNPFAKAFREGKRSSQRDSTGSKSKKRRLRFPSPPPIIRYQTPLMNFLNSQDQPALTAASVHPPPPPLSHDWPEEPYTTRNIPFQNDLPFPWERDDLIPTQISSVPSTNSSFKVELNRTFHLRESLSFAPNDIPTEELQPQFPTQCWSAPPLGLNIFEDAQTQMQHYTSRDHLETPRTFKSVFWREEREDEAIYSVSLKKVRYRSSDKLLPFPDEDEQPVSHLQWEMMKIRTIKAGSLTKLVEHLAPPIASFDEVDPGYIMAFMTTYRTFSTMTEIVDLLFERYRLFVENAAQKKEEVVDKVLRGIASVFHVWLEHFPSDFDEPDYTTLLKIQSFVTSEMRASHGEELAKKIQQRLDKFRITPFEDEDIEIITCPLPVSPKFGFQDDMCSIPEETESCLDFLTQPTNECAEQLTVMDAKLFKKVIAWHCLGCVWGKNKKEGRAATVKATVDQFNAVSLRVISTILTCTESKTSGPNMRGKYISQWINVAQECRDLKNFSSLKAILSGLQSASIHRLKKSWSHVSRDVHNLFLELSNIFSEDSNQQSSRELLMKEGTAKWAQPESSPTKKLPNSKKRKSRFMDLGIIQGTVPYLGTFLTDLMMLDAAYADFTEDGLINFEKRRKEFEIIAQIKLLQEAAKNYIIVQDEKFRRWFDNIKTFTESESYHLSCKVERVELKYTKKKKENKIRRMLSEPDISKLNLLTQISSQSLSPPPADKQCKSNENSPVMARHKRNNSGSSSSSTSSGVSSGSDTSSVPKNFSFSLPRSQFAGLPIGCRSPRLPKSRGGVSRRSLPERPRLPQTPPPDSPSNRSAHAGCIIRVSIDGLEDTKSGAGVIYKGIWLSDDERTPAVIRSCLERREMKGDPSKYFLVQILDNEGELVIPDNANVYYALNSSMESLLFKLKKKADEKPS</sequence>
<protein>
    <submittedName>
        <fullName evidence="13">Uncharacterized protein</fullName>
    </submittedName>
</protein>
<keyword evidence="3 7" id="KW-0238">DNA-binding</keyword>
<evidence type="ECO:0000259" key="9">
    <source>
        <dbReference type="PROSITE" id="PS50009"/>
    </source>
</evidence>
<dbReference type="InterPro" id="IPR036960">
    <property type="entry name" value="T-box_sf"/>
</dbReference>
<dbReference type="PROSITE" id="PS50009">
    <property type="entry name" value="RASGEF_CAT"/>
    <property type="match status" value="1"/>
</dbReference>
<dbReference type="SUPFAM" id="SSF49417">
    <property type="entry name" value="p53-like transcription factors"/>
    <property type="match status" value="1"/>
</dbReference>
<dbReference type="GO" id="GO:0005085">
    <property type="term" value="F:guanyl-nucleotide exchange factor activity"/>
    <property type="evidence" value="ECO:0007669"/>
    <property type="project" value="UniProtKB-KW"/>
</dbReference>
<accession>A0AAU9VS00</accession>
<feature type="compositionally biased region" description="Basic and acidic residues" evidence="8">
    <location>
        <begin position="258"/>
        <end position="267"/>
    </location>
</feature>
<evidence type="ECO:0000256" key="5">
    <source>
        <dbReference type="ARBA" id="ARBA00023242"/>
    </source>
</evidence>
<dbReference type="InterPro" id="IPR001895">
    <property type="entry name" value="RASGEF_cat_dom"/>
</dbReference>
<keyword evidence="5 7" id="KW-0539">Nucleus</keyword>
<proteinExistence type="predicted"/>
<dbReference type="CDD" id="cd00182">
    <property type="entry name" value="T-box"/>
    <property type="match status" value="1"/>
</dbReference>
<evidence type="ECO:0000256" key="2">
    <source>
        <dbReference type="ARBA" id="ARBA00023015"/>
    </source>
</evidence>
<keyword evidence="14" id="KW-1185">Reference proteome</keyword>
<dbReference type="Gene3D" id="2.60.40.820">
    <property type="entry name" value="Transcription factor, T-box"/>
    <property type="match status" value="1"/>
</dbReference>
<evidence type="ECO:0000256" key="1">
    <source>
        <dbReference type="ARBA" id="ARBA00022658"/>
    </source>
</evidence>
<dbReference type="PANTHER" id="PTHR23113">
    <property type="entry name" value="GUANINE NUCLEOTIDE EXCHANGE FACTOR"/>
    <property type="match status" value="1"/>
</dbReference>
<evidence type="ECO:0000313" key="14">
    <source>
        <dbReference type="Proteomes" id="UP001159428"/>
    </source>
</evidence>
<evidence type="ECO:0000259" key="11">
    <source>
        <dbReference type="PROSITE" id="PS50212"/>
    </source>
</evidence>
<evidence type="ECO:0000259" key="12">
    <source>
        <dbReference type="PROSITE" id="PS50252"/>
    </source>
</evidence>
<dbReference type="InterPro" id="IPR023578">
    <property type="entry name" value="Ras_GEF_dom_sf"/>
</dbReference>
<dbReference type="PRINTS" id="PR00937">
    <property type="entry name" value="TBOX"/>
</dbReference>
<dbReference type="InterPro" id="IPR036964">
    <property type="entry name" value="RASGEF_cat_dom_sf"/>
</dbReference>
<dbReference type="SUPFAM" id="SSF48366">
    <property type="entry name" value="Ras GEF"/>
    <property type="match status" value="1"/>
</dbReference>
<reference evidence="13 14" key="1">
    <citation type="submission" date="2022-05" db="EMBL/GenBank/DDBJ databases">
        <authorList>
            <consortium name="Genoscope - CEA"/>
            <person name="William W."/>
        </authorList>
    </citation>
    <scope>NUCLEOTIDE SEQUENCE [LARGE SCALE GENOMIC DNA]</scope>
</reference>
<dbReference type="PROSITE" id="PS01283">
    <property type="entry name" value="TBOX_1"/>
    <property type="match status" value="1"/>
</dbReference>
<name>A0AAU9VS00_9CNID</name>
<dbReference type="GO" id="GO:0007265">
    <property type="term" value="P:Ras protein signal transduction"/>
    <property type="evidence" value="ECO:0007669"/>
    <property type="project" value="TreeGrafter"/>
</dbReference>
<comment type="subcellular location">
    <subcellularLocation>
        <location evidence="7">Nucleus</location>
    </subcellularLocation>
</comment>
<dbReference type="PROSITE" id="PS50212">
    <property type="entry name" value="RASGEF_NTER"/>
    <property type="match status" value="1"/>
</dbReference>
<keyword evidence="2" id="KW-0805">Transcription regulation</keyword>
<dbReference type="GO" id="GO:0045893">
    <property type="term" value="P:positive regulation of DNA-templated transcription"/>
    <property type="evidence" value="ECO:0007669"/>
    <property type="project" value="InterPro"/>
</dbReference>
<evidence type="ECO:0000256" key="4">
    <source>
        <dbReference type="ARBA" id="ARBA00023163"/>
    </source>
</evidence>
<feature type="domain" description="T-box" evidence="12">
    <location>
        <begin position="85"/>
        <end position="261"/>
    </location>
</feature>
<dbReference type="InterPro" id="IPR046360">
    <property type="entry name" value="T-box_DNA-bd"/>
</dbReference>
<dbReference type="GO" id="GO:0005634">
    <property type="term" value="C:nucleus"/>
    <property type="evidence" value="ECO:0007669"/>
    <property type="project" value="UniProtKB-SubCell"/>
</dbReference>
<feature type="region of interest" description="Disordered" evidence="8">
    <location>
        <begin position="1"/>
        <end position="22"/>
    </location>
</feature>
<dbReference type="Gene3D" id="1.10.840.10">
    <property type="entry name" value="Ras guanine-nucleotide exchange factors catalytic domain"/>
    <property type="match status" value="1"/>
</dbReference>
<dbReference type="PROSITE" id="PS00720">
    <property type="entry name" value="RASGEF"/>
    <property type="match status" value="1"/>
</dbReference>
<feature type="compositionally biased region" description="Low complexity" evidence="8">
    <location>
        <begin position="987"/>
        <end position="1007"/>
    </location>
</feature>
<evidence type="ECO:0000256" key="3">
    <source>
        <dbReference type="ARBA" id="ARBA00023125"/>
    </source>
</evidence>
<comment type="caution">
    <text evidence="13">The sequence shown here is derived from an EMBL/GenBank/DDBJ whole genome shotgun (WGS) entry which is preliminary data.</text>
</comment>
<dbReference type="InterPro" id="IPR018186">
    <property type="entry name" value="TF_T-box_CS"/>
</dbReference>
<dbReference type="InterPro" id="IPR000159">
    <property type="entry name" value="RA_dom"/>
</dbReference>
<dbReference type="Pfam" id="PF00617">
    <property type="entry name" value="RasGEF"/>
    <property type="match status" value="1"/>
</dbReference>
<feature type="region of interest" description="Disordered" evidence="8">
    <location>
        <begin position="958"/>
        <end position="1007"/>
    </location>
</feature>
<feature type="region of interest" description="Disordered" evidence="8">
    <location>
        <begin position="806"/>
        <end position="826"/>
    </location>
</feature>
<dbReference type="Pfam" id="PF00907">
    <property type="entry name" value="T-box"/>
    <property type="match status" value="1"/>
</dbReference>
<evidence type="ECO:0000313" key="13">
    <source>
        <dbReference type="EMBL" id="CAH3034074.1"/>
    </source>
</evidence>
<keyword evidence="1 6" id="KW-0344">Guanine-nucleotide releasing factor</keyword>
<evidence type="ECO:0000256" key="7">
    <source>
        <dbReference type="PROSITE-ProRule" id="PRU00201"/>
    </source>
</evidence>
<evidence type="ECO:0000256" key="8">
    <source>
        <dbReference type="SAM" id="MobiDB-lite"/>
    </source>
</evidence>
<dbReference type="SMART" id="SM00147">
    <property type="entry name" value="RasGEF"/>
    <property type="match status" value="1"/>
</dbReference>
<dbReference type="InterPro" id="IPR008967">
    <property type="entry name" value="p53-like_TF_DNA-bd_sf"/>
</dbReference>
<feature type="domain" description="Ras-associating" evidence="10">
    <location>
        <begin position="1066"/>
        <end position="1157"/>
    </location>
</feature>
<dbReference type="GO" id="GO:0003677">
    <property type="term" value="F:DNA binding"/>
    <property type="evidence" value="ECO:0007669"/>
    <property type="project" value="UniProtKB-UniRule"/>
</dbReference>
<dbReference type="Proteomes" id="UP001159428">
    <property type="component" value="Unassembled WGS sequence"/>
</dbReference>
<feature type="region of interest" description="Disordered" evidence="8">
    <location>
        <begin position="1024"/>
        <end position="1064"/>
    </location>
</feature>
<feature type="domain" description="Ras-GEF" evidence="9">
    <location>
        <begin position="656"/>
        <end position="919"/>
    </location>
</feature>
<dbReference type="AlphaFoldDB" id="A0AAU9VS00"/>
<dbReference type="EMBL" id="CALNXJ010000002">
    <property type="protein sequence ID" value="CAH3034074.1"/>
    <property type="molecule type" value="Genomic_DNA"/>
</dbReference>
<dbReference type="SMART" id="SM00425">
    <property type="entry name" value="TBOX"/>
    <property type="match status" value="1"/>
</dbReference>
<dbReference type="Gene3D" id="1.20.870.10">
    <property type="entry name" value="Son of sevenless (SoS) protein Chain: S domain 1"/>
    <property type="match status" value="1"/>
</dbReference>
<dbReference type="PANTHER" id="PTHR23113:SF312">
    <property type="entry name" value="RAL GUANINE NUCLEOTIDE DISSOCIATION STIMULATOR-LIKE, ISOFORM E"/>
    <property type="match status" value="1"/>
</dbReference>
<dbReference type="CDD" id="cd06224">
    <property type="entry name" value="REM"/>
    <property type="match status" value="1"/>
</dbReference>
<dbReference type="PROSITE" id="PS50200">
    <property type="entry name" value="RA"/>
    <property type="match status" value="1"/>
</dbReference>
<comment type="caution">
    <text evidence="7">Lacks conserved residue(s) required for the propagation of feature annotation.</text>
</comment>
<gene>
    <name evidence="13" type="ORF">PMEA_00010467</name>
</gene>
<dbReference type="CDD" id="cd00153">
    <property type="entry name" value="RA_RalGDS_like"/>
    <property type="match status" value="1"/>
</dbReference>
<dbReference type="GO" id="GO:0003700">
    <property type="term" value="F:DNA-binding transcription factor activity"/>
    <property type="evidence" value="ECO:0007669"/>
    <property type="project" value="InterPro"/>
</dbReference>
<dbReference type="InterPro" id="IPR008937">
    <property type="entry name" value="Ras-like_GEF"/>
</dbReference>
<feature type="compositionally biased region" description="Basic and acidic residues" evidence="8">
    <location>
        <begin position="1"/>
        <end position="16"/>
    </location>
</feature>
<feature type="domain" description="N-terminal Ras-GEF" evidence="11">
    <location>
        <begin position="480"/>
        <end position="611"/>
    </location>
</feature>
<evidence type="ECO:0000256" key="6">
    <source>
        <dbReference type="PROSITE-ProRule" id="PRU00168"/>
    </source>
</evidence>